<proteinExistence type="predicted"/>
<dbReference type="Proteomes" id="UP000828390">
    <property type="component" value="Unassembled WGS sequence"/>
</dbReference>
<reference evidence="1" key="2">
    <citation type="submission" date="2020-11" db="EMBL/GenBank/DDBJ databases">
        <authorList>
            <person name="McCartney M.A."/>
            <person name="Auch B."/>
            <person name="Kono T."/>
            <person name="Mallez S."/>
            <person name="Becker A."/>
            <person name="Gohl D.M."/>
            <person name="Silverstein K.A.T."/>
            <person name="Koren S."/>
            <person name="Bechman K.B."/>
            <person name="Herman A."/>
            <person name="Abrahante J.E."/>
            <person name="Garbe J."/>
        </authorList>
    </citation>
    <scope>NUCLEOTIDE SEQUENCE</scope>
    <source>
        <strain evidence="1">Duluth1</strain>
        <tissue evidence="1">Whole animal</tissue>
    </source>
</reference>
<evidence type="ECO:0000313" key="2">
    <source>
        <dbReference type="Proteomes" id="UP000828390"/>
    </source>
</evidence>
<protein>
    <submittedName>
        <fullName evidence="1">Uncharacterized protein</fullName>
    </submittedName>
</protein>
<name>A0A9D4E7C9_DREPO</name>
<keyword evidence="2" id="KW-1185">Reference proteome</keyword>
<comment type="caution">
    <text evidence="1">The sequence shown here is derived from an EMBL/GenBank/DDBJ whole genome shotgun (WGS) entry which is preliminary data.</text>
</comment>
<organism evidence="1 2">
    <name type="scientific">Dreissena polymorpha</name>
    <name type="common">Zebra mussel</name>
    <name type="synonym">Mytilus polymorpha</name>
    <dbReference type="NCBI Taxonomy" id="45954"/>
    <lineage>
        <taxon>Eukaryota</taxon>
        <taxon>Metazoa</taxon>
        <taxon>Spiralia</taxon>
        <taxon>Lophotrochozoa</taxon>
        <taxon>Mollusca</taxon>
        <taxon>Bivalvia</taxon>
        <taxon>Autobranchia</taxon>
        <taxon>Heteroconchia</taxon>
        <taxon>Euheterodonta</taxon>
        <taxon>Imparidentia</taxon>
        <taxon>Neoheterodontei</taxon>
        <taxon>Myida</taxon>
        <taxon>Dreissenoidea</taxon>
        <taxon>Dreissenidae</taxon>
        <taxon>Dreissena</taxon>
    </lineage>
</organism>
<reference evidence="1" key="1">
    <citation type="journal article" date="2019" name="bioRxiv">
        <title>The Genome of the Zebra Mussel, Dreissena polymorpha: A Resource for Invasive Species Research.</title>
        <authorList>
            <person name="McCartney M.A."/>
            <person name="Auch B."/>
            <person name="Kono T."/>
            <person name="Mallez S."/>
            <person name="Zhang Y."/>
            <person name="Obille A."/>
            <person name="Becker A."/>
            <person name="Abrahante J.E."/>
            <person name="Garbe J."/>
            <person name="Badalamenti J.P."/>
            <person name="Herman A."/>
            <person name="Mangelson H."/>
            <person name="Liachko I."/>
            <person name="Sullivan S."/>
            <person name="Sone E.D."/>
            <person name="Koren S."/>
            <person name="Silverstein K.A.T."/>
            <person name="Beckman K.B."/>
            <person name="Gohl D.M."/>
        </authorList>
    </citation>
    <scope>NUCLEOTIDE SEQUENCE</scope>
    <source>
        <strain evidence="1">Duluth1</strain>
        <tissue evidence="1">Whole animal</tissue>
    </source>
</reference>
<sequence length="113" mass="12653">MESRSVGSTLSFCISNWTEHYLSDSTDIIQVSDPKPVILISDYNMDMPEDSVYGVILDTGQHNKTVNKGANVIFSSTKELKENVNLLLERYVLSFLKDLFQNVSSRSNIDASS</sequence>
<gene>
    <name evidence="1" type="ORF">DPMN_175170</name>
</gene>
<evidence type="ECO:0000313" key="1">
    <source>
        <dbReference type="EMBL" id="KAH3773800.1"/>
    </source>
</evidence>
<dbReference type="AlphaFoldDB" id="A0A9D4E7C9"/>
<dbReference type="EMBL" id="JAIWYP010000009">
    <property type="protein sequence ID" value="KAH3773800.1"/>
    <property type="molecule type" value="Genomic_DNA"/>
</dbReference>
<accession>A0A9D4E7C9</accession>